<proteinExistence type="predicted"/>
<dbReference type="EMBL" id="WWCJ01000003">
    <property type="protein sequence ID" value="MYN01546.1"/>
    <property type="molecule type" value="Genomic_DNA"/>
</dbReference>
<dbReference type="RefSeq" id="WP_161024558.1">
    <property type="nucleotide sequence ID" value="NZ_WWCJ01000003.1"/>
</dbReference>
<keyword evidence="2" id="KW-1185">Reference proteome</keyword>
<sequence>MSEFAPTTASHDDAVDLKLEPFSNLLREFYRLTGSARAASLDDQQISQLLVCGREVDRHHLNEQTILVLGDDWLQRLIVIKNAHTPHFAFVDT</sequence>
<gene>
    <name evidence="1" type="ORF">GTP41_05490</name>
</gene>
<protein>
    <submittedName>
        <fullName evidence="1">Uncharacterized protein</fullName>
    </submittedName>
</protein>
<organism evidence="1 2">
    <name type="scientific">Pseudoduganella guangdongensis</name>
    <dbReference type="NCBI Taxonomy" id="2692179"/>
    <lineage>
        <taxon>Bacteria</taxon>
        <taxon>Pseudomonadati</taxon>
        <taxon>Pseudomonadota</taxon>
        <taxon>Betaproteobacteria</taxon>
        <taxon>Burkholderiales</taxon>
        <taxon>Oxalobacteraceae</taxon>
        <taxon>Telluria group</taxon>
        <taxon>Pseudoduganella</taxon>
    </lineage>
</organism>
<name>A0A6N9HDM2_9BURK</name>
<dbReference type="AlphaFoldDB" id="A0A6N9HDM2"/>
<dbReference type="Proteomes" id="UP000448575">
    <property type="component" value="Unassembled WGS sequence"/>
</dbReference>
<evidence type="ECO:0000313" key="2">
    <source>
        <dbReference type="Proteomes" id="UP000448575"/>
    </source>
</evidence>
<comment type="caution">
    <text evidence="1">The sequence shown here is derived from an EMBL/GenBank/DDBJ whole genome shotgun (WGS) entry which is preliminary data.</text>
</comment>
<accession>A0A6N9HDM2</accession>
<reference evidence="1 2" key="1">
    <citation type="submission" date="2019-12" db="EMBL/GenBank/DDBJ databases">
        <title>Novel species isolated from a subtropical stream in China.</title>
        <authorList>
            <person name="Lu H."/>
        </authorList>
    </citation>
    <scope>NUCLEOTIDE SEQUENCE [LARGE SCALE GENOMIC DNA]</scope>
    <source>
        <strain evidence="1 2">DS3</strain>
    </source>
</reference>
<evidence type="ECO:0000313" key="1">
    <source>
        <dbReference type="EMBL" id="MYN01546.1"/>
    </source>
</evidence>